<keyword evidence="3 4" id="KW-0067">ATP-binding</keyword>
<reference evidence="7" key="3">
    <citation type="submission" date="2015-11" db="EMBL/GenBank/DDBJ databases">
        <authorList>
            <consortium name="FlyBase"/>
        </authorList>
    </citation>
    <scope>NUCLEOTIDE SEQUENCE</scope>
    <source>
        <strain evidence="7">TSC#15081-1352.22</strain>
    </source>
</reference>
<feature type="compositionally biased region" description="Polar residues" evidence="5">
    <location>
        <begin position="953"/>
        <end position="963"/>
    </location>
</feature>
<feature type="compositionally biased region" description="Polar residues" evidence="5">
    <location>
        <begin position="334"/>
        <end position="343"/>
    </location>
</feature>
<feature type="region of interest" description="Disordered" evidence="5">
    <location>
        <begin position="1"/>
        <end position="74"/>
    </location>
</feature>
<dbReference type="PROSITE" id="PS00108">
    <property type="entry name" value="PROTEIN_KINASE_ST"/>
    <property type="match status" value="1"/>
</dbReference>
<keyword evidence="8" id="KW-1185">Reference proteome</keyword>
<dbReference type="InterPro" id="IPR000719">
    <property type="entry name" value="Prot_kinase_dom"/>
</dbReference>
<dbReference type="GO" id="GO:0007526">
    <property type="term" value="P:larval somatic muscle development"/>
    <property type="evidence" value="ECO:0007669"/>
    <property type="project" value="EnsemblMetazoa"/>
</dbReference>
<feature type="compositionally biased region" description="Basic and acidic residues" evidence="5">
    <location>
        <begin position="42"/>
        <end position="61"/>
    </location>
</feature>
<dbReference type="KEGG" id="dmo:Dmoj_GI19382"/>
<dbReference type="InterPro" id="IPR011009">
    <property type="entry name" value="Kinase-like_dom_sf"/>
</dbReference>
<dbReference type="AlphaFoldDB" id="B4KMA3"/>
<gene>
    <name evidence="7" type="primary">Dmoj\GI19382</name>
    <name evidence="7" type="ORF">Dmoj_GI19382</name>
</gene>
<dbReference type="EMBL" id="CH933808">
    <property type="protein sequence ID" value="EDW08767.2"/>
    <property type="molecule type" value="Genomic_DNA"/>
</dbReference>
<dbReference type="FunFam" id="3.30.200.20:FF:000726">
    <property type="entry name" value="Uncharacterized protein, isoform A"/>
    <property type="match status" value="1"/>
</dbReference>
<dbReference type="GO" id="GO:0031122">
    <property type="term" value="P:cytoplasmic microtubule organization"/>
    <property type="evidence" value="ECO:0007669"/>
    <property type="project" value="EnsemblMetazoa"/>
</dbReference>
<feature type="region of interest" description="Disordered" evidence="5">
    <location>
        <begin position="488"/>
        <end position="520"/>
    </location>
</feature>
<evidence type="ECO:0000256" key="2">
    <source>
        <dbReference type="ARBA" id="ARBA00022741"/>
    </source>
</evidence>
<evidence type="ECO:0000256" key="1">
    <source>
        <dbReference type="ARBA" id="ARBA00012513"/>
    </source>
</evidence>
<feature type="compositionally biased region" description="Polar residues" evidence="5">
    <location>
        <begin position="13"/>
        <end position="28"/>
    </location>
</feature>
<dbReference type="InterPro" id="IPR017441">
    <property type="entry name" value="Protein_kinase_ATP_BS"/>
</dbReference>
<dbReference type="PANTHER" id="PTHR11909">
    <property type="entry name" value="CASEIN KINASE-RELATED"/>
    <property type="match status" value="1"/>
</dbReference>
<dbReference type="SUPFAM" id="SSF56112">
    <property type="entry name" value="Protein kinase-like (PK-like)"/>
    <property type="match status" value="1"/>
</dbReference>
<dbReference type="PROSITE" id="PS00107">
    <property type="entry name" value="PROTEIN_KINASE_ATP"/>
    <property type="match status" value="1"/>
</dbReference>
<evidence type="ECO:0000256" key="5">
    <source>
        <dbReference type="SAM" id="MobiDB-lite"/>
    </source>
</evidence>
<dbReference type="InParanoid" id="B4KMA3"/>
<dbReference type="EMBL" id="CH933808">
    <property type="protein sequence ID" value="KRG04265.1"/>
    <property type="molecule type" value="Genomic_DNA"/>
</dbReference>
<keyword evidence="2 4" id="KW-0547">Nucleotide-binding</keyword>
<dbReference type="InterPro" id="IPR008271">
    <property type="entry name" value="Ser/Thr_kinase_AS"/>
</dbReference>
<feature type="compositionally biased region" description="Basic and acidic residues" evidence="5">
    <location>
        <begin position="1"/>
        <end position="11"/>
    </location>
</feature>
<accession>B4KMA3</accession>
<protein>
    <recommendedName>
        <fullName evidence="1">non-specific serine/threonine protein kinase</fullName>
        <ecNumber evidence="1">2.7.11.1</ecNumber>
    </recommendedName>
</protein>
<feature type="region of interest" description="Disordered" evidence="5">
    <location>
        <begin position="829"/>
        <end position="999"/>
    </location>
</feature>
<dbReference type="eggNOG" id="KOG1164">
    <property type="taxonomic scope" value="Eukaryota"/>
</dbReference>
<dbReference type="EC" id="2.7.11.1" evidence="1"/>
<feature type="region of interest" description="Disordered" evidence="5">
    <location>
        <begin position="373"/>
        <end position="425"/>
    </location>
</feature>
<dbReference type="GO" id="GO:0040029">
    <property type="term" value="P:epigenetic regulation of gene expression"/>
    <property type="evidence" value="ECO:0007669"/>
    <property type="project" value="EnsemblMetazoa"/>
</dbReference>
<dbReference type="Gene3D" id="1.10.510.10">
    <property type="entry name" value="Transferase(Phosphotransferase) domain 1"/>
    <property type="match status" value="2"/>
</dbReference>
<feature type="compositionally biased region" description="Polar residues" evidence="5">
    <location>
        <begin position="383"/>
        <end position="401"/>
    </location>
</feature>
<dbReference type="OrthoDB" id="2687620at2759"/>
<evidence type="ECO:0000256" key="4">
    <source>
        <dbReference type="PROSITE-ProRule" id="PRU10141"/>
    </source>
</evidence>
<dbReference type="FunFam" id="1.10.510.10:FF:001143">
    <property type="entry name" value="Uncharacterized protein, isoform A"/>
    <property type="match status" value="1"/>
</dbReference>
<feature type="compositionally biased region" description="Polar residues" evidence="5">
    <location>
        <begin position="989"/>
        <end position="999"/>
    </location>
</feature>
<dbReference type="HOGENOM" id="CLU_295304_0_0_1"/>
<dbReference type="GO" id="GO:0004674">
    <property type="term" value="F:protein serine/threonine kinase activity"/>
    <property type="evidence" value="ECO:0007669"/>
    <property type="project" value="UniProtKB-EC"/>
</dbReference>
<dbReference type="GO" id="GO:0043539">
    <property type="term" value="F:protein serine/threonine kinase activator activity"/>
    <property type="evidence" value="ECO:0007669"/>
    <property type="project" value="EnsemblMetazoa"/>
</dbReference>
<dbReference type="SMART" id="SM00220">
    <property type="entry name" value="S_TKc"/>
    <property type="match status" value="1"/>
</dbReference>
<feature type="compositionally biased region" description="Acidic residues" evidence="5">
    <location>
        <begin position="841"/>
        <end position="894"/>
    </location>
</feature>
<dbReference type="PROSITE" id="PS50011">
    <property type="entry name" value="PROTEIN_KINASE_DOM"/>
    <property type="match status" value="1"/>
</dbReference>
<dbReference type="GO" id="GO:0005524">
    <property type="term" value="F:ATP binding"/>
    <property type="evidence" value="ECO:0007669"/>
    <property type="project" value="UniProtKB-UniRule"/>
</dbReference>
<reference evidence="7" key="2">
    <citation type="journal article" date="2008" name="Bioinformatics">
        <title>Assembly reconciliation.</title>
        <authorList>
            <person name="Zimin A.V."/>
            <person name="Smith D.R."/>
            <person name="Sutton G."/>
            <person name="Yorke J.A."/>
        </authorList>
    </citation>
    <scope>NUCLEOTIDE SEQUENCE</scope>
    <source>
        <strain evidence="7">TSC#15081-1352.22</strain>
    </source>
</reference>
<dbReference type="Proteomes" id="UP000009192">
    <property type="component" value="Unassembled WGS sequence"/>
</dbReference>
<organism evidence="7 8">
    <name type="scientific">Drosophila mojavensis</name>
    <name type="common">Fruit fly</name>
    <dbReference type="NCBI Taxonomy" id="7230"/>
    <lineage>
        <taxon>Eukaryota</taxon>
        <taxon>Metazoa</taxon>
        <taxon>Ecdysozoa</taxon>
        <taxon>Arthropoda</taxon>
        <taxon>Hexapoda</taxon>
        <taxon>Insecta</taxon>
        <taxon>Pterygota</taxon>
        <taxon>Neoptera</taxon>
        <taxon>Endopterygota</taxon>
        <taxon>Diptera</taxon>
        <taxon>Brachycera</taxon>
        <taxon>Muscomorpha</taxon>
        <taxon>Ephydroidea</taxon>
        <taxon>Drosophilidae</taxon>
        <taxon>Drosophila</taxon>
    </lineage>
</organism>
<dbReference type="InterPro" id="IPR050235">
    <property type="entry name" value="CK1_Ser-Thr_kinase"/>
</dbReference>
<feature type="region of interest" description="Disordered" evidence="5">
    <location>
        <begin position="327"/>
        <end position="351"/>
    </location>
</feature>
<evidence type="ECO:0000313" key="7">
    <source>
        <dbReference type="EMBL" id="EDW08767.2"/>
    </source>
</evidence>
<dbReference type="FunFam" id="1.10.510.10:FF:001370">
    <property type="entry name" value="Uncharacterized protein, isoform A"/>
    <property type="match status" value="1"/>
</dbReference>
<feature type="region of interest" description="Disordered" evidence="5">
    <location>
        <begin position="747"/>
        <end position="766"/>
    </location>
</feature>
<evidence type="ECO:0000259" key="6">
    <source>
        <dbReference type="PROSITE" id="PS50011"/>
    </source>
</evidence>
<sequence>MGKRIAAERSHQQQRMSPQTETKTQPSDRSARKRKRSAVKASRVEKCQRLTDDQKTQFDWHENDDEDSSSSGSANVELLQTPQQQHLARNQCPVSNPRASLLSLATFASGGYSDHNNSNTTESPRPVYTLRPSVVNGTILRDLLSKAWRLGRPIGKGNFGEIFLASDDTVCPVTSESAKYVVKIEPHSNGPLFVEIHCLINTNQSESVTDGNEACAIEKLPPRISHGPPSGIPSYIASGTHYFGDGRYRFLVLPRFDRDLHSLIKNARVAQKSLLVLAIHIINVLEHLHDKGYCHNDIKAQNLMISKCKYLKRQAVQPGGKANYEEHYEEKQQTTDSGNSSEQETNDDDYFIKNENKYALKRIAGIKEDVDDVDEDEDFDDGATTNSNNSNSLDIYQTPVNKNKRRPRQNAVEFSGSNPMRSCRRNENCNSSSMYDEMVKSHYLRPAKRVSYSELFNEDGYPVKADAKSEQSAESSDNDSDEFVPAFARRSGGASAAKRGARARTSNRMVTRRRETKQKQLKTEITENPRNGGVRSKRTVTQYQHVPVEEEHIFLIDFGLASKYQDRGVHRPFIMDQRRAHDGTLEFTSRDAHLGAHSRRSDLECLGYNLLYWSEGYLPWKDVAQQQQQEKVHRAKELFMTDVCEMLRQFYGKQVPKYLGEFLQQIGQLAYQERPNYERYRNIFKREYRRLGYDCSQMQLSSHDIQRTRISIKDEVDGIGKCDIFDLNSKSAFNQLRNSTFSTPFQDHSLTNRVSPKNLRSKSNKKNAKKLKFSWAEVLSQDPDQIARERAVKEFEREEVICPLHSRLPRRYEGKPTYAILAVEQSRRERGLSVQEHNSEEADDQVGESAETAEEEEEEEEDEEEAEEEEEEDEEEVEEEAEQEAVSDFEEMDVDQQSVDSESTTESRQTRRARRQPRKNSSSSKASQGQQLPQLSKSKGTTRKRSSNKSKNINGHTQQQQQAHRIVGTPLTTVGGNNKRGCATRKEQQQTATMASATGEVQQQTVKLKSSRNAAAAVAVADDPGKQRRTRRCLYKTEADVENNYATNNNMQNDAYSVWQYDDENSYGKGRNVNSSSRHCRK</sequence>
<proteinExistence type="predicted"/>
<feature type="domain" description="Protein kinase" evidence="6">
    <location>
        <begin position="148"/>
        <end position="464"/>
    </location>
</feature>
<reference evidence="7 8" key="1">
    <citation type="journal article" date="2007" name="Nature">
        <title>Evolution of genes and genomes on the Drosophila phylogeny.</title>
        <authorList>
            <consortium name="Drosophila 12 Genomes Consortium"/>
            <person name="Clark A.G."/>
            <person name="Eisen M.B."/>
            <person name="Smith D.R."/>
            <person name="Bergman C.M."/>
            <person name="Oliver B."/>
            <person name="Markow T.A."/>
            <person name="Kaufman T.C."/>
            <person name="Kellis M."/>
            <person name="Gelbart W."/>
            <person name="Iyer V.N."/>
            <person name="Pollard D.A."/>
            <person name="Sackton T.B."/>
            <person name="Larracuente A.M."/>
            <person name="Singh N.D."/>
            <person name="Abad J.P."/>
            <person name="Abt D.N."/>
            <person name="Adryan B."/>
            <person name="Aguade M."/>
            <person name="Akashi H."/>
            <person name="Anderson W.W."/>
            <person name="Aquadro C.F."/>
            <person name="Ardell D.H."/>
            <person name="Arguello R."/>
            <person name="Artieri C.G."/>
            <person name="Barbash D.A."/>
            <person name="Barker D."/>
            <person name="Barsanti P."/>
            <person name="Batterham P."/>
            <person name="Batzoglou S."/>
            <person name="Begun D."/>
            <person name="Bhutkar A."/>
            <person name="Blanco E."/>
            <person name="Bosak S.A."/>
            <person name="Bradley R.K."/>
            <person name="Brand A.D."/>
            <person name="Brent M.R."/>
            <person name="Brooks A.N."/>
            <person name="Brown R.H."/>
            <person name="Butlin R.K."/>
            <person name="Caggese C."/>
            <person name="Calvi B.R."/>
            <person name="Bernardo de Carvalho A."/>
            <person name="Caspi A."/>
            <person name="Castrezana S."/>
            <person name="Celniker S.E."/>
            <person name="Chang J.L."/>
            <person name="Chapple C."/>
            <person name="Chatterji S."/>
            <person name="Chinwalla A."/>
            <person name="Civetta A."/>
            <person name="Clifton S.W."/>
            <person name="Comeron J.M."/>
            <person name="Costello J.C."/>
            <person name="Coyne J.A."/>
            <person name="Daub J."/>
            <person name="David R.G."/>
            <person name="Delcher A.L."/>
            <person name="Delehaunty K."/>
            <person name="Do C.B."/>
            <person name="Ebling H."/>
            <person name="Edwards K."/>
            <person name="Eickbush T."/>
            <person name="Evans J.D."/>
            <person name="Filipski A."/>
            <person name="Findeiss S."/>
            <person name="Freyhult E."/>
            <person name="Fulton L."/>
            <person name="Fulton R."/>
            <person name="Garcia A.C."/>
            <person name="Gardiner A."/>
            <person name="Garfield D.A."/>
            <person name="Garvin B.E."/>
            <person name="Gibson G."/>
            <person name="Gilbert D."/>
            <person name="Gnerre S."/>
            <person name="Godfrey J."/>
            <person name="Good R."/>
            <person name="Gotea V."/>
            <person name="Gravely B."/>
            <person name="Greenberg A.J."/>
            <person name="Griffiths-Jones S."/>
            <person name="Gross S."/>
            <person name="Guigo R."/>
            <person name="Gustafson E.A."/>
            <person name="Haerty W."/>
            <person name="Hahn M.W."/>
            <person name="Halligan D.L."/>
            <person name="Halpern A.L."/>
            <person name="Halter G.M."/>
            <person name="Han M.V."/>
            <person name="Heger A."/>
            <person name="Hillier L."/>
            <person name="Hinrichs A.S."/>
            <person name="Holmes I."/>
            <person name="Hoskins R.A."/>
            <person name="Hubisz M.J."/>
            <person name="Hultmark D."/>
            <person name="Huntley M.A."/>
            <person name="Jaffe D.B."/>
            <person name="Jagadeeshan S."/>
            <person name="Jeck W.R."/>
            <person name="Johnson J."/>
            <person name="Jones C.D."/>
            <person name="Jordan W.C."/>
            <person name="Karpen G.H."/>
            <person name="Kataoka E."/>
            <person name="Keightley P.D."/>
            <person name="Kheradpour P."/>
            <person name="Kirkness E.F."/>
            <person name="Koerich L.B."/>
            <person name="Kristiansen K."/>
            <person name="Kudrna D."/>
            <person name="Kulathinal R.J."/>
            <person name="Kumar S."/>
            <person name="Kwok R."/>
            <person name="Lander E."/>
            <person name="Langley C.H."/>
            <person name="Lapoint R."/>
            <person name="Lazzaro B.P."/>
            <person name="Lee S.J."/>
            <person name="Levesque L."/>
            <person name="Li R."/>
            <person name="Lin C.F."/>
            <person name="Lin M.F."/>
            <person name="Lindblad-Toh K."/>
            <person name="Llopart A."/>
            <person name="Long M."/>
            <person name="Low L."/>
            <person name="Lozovsky E."/>
            <person name="Lu J."/>
            <person name="Luo M."/>
            <person name="Machado C.A."/>
            <person name="Makalowski W."/>
            <person name="Marzo M."/>
            <person name="Matsuda M."/>
            <person name="Matzkin L."/>
            <person name="McAllister B."/>
            <person name="McBride C.S."/>
            <person name="McKernan B."/>
            <person name="McKernan K."/>
            <person name="Mendez-Lago M."/>
            <person name="Minx P."/>
            <person name="Mollenhauer M.U."/>
            <person name="Montooth K."/>
            <person name="Mount S.M."/>
            <person name="Mu X."/>
            <person name="Myers E."/>
            <person name="Negre B."/>
            <person name="Newfeld S."/>
            <person name="Nielsen R."/>
            <person name="Noor M.A."/>
            <person name="O'Grady P."/>
            <person name="Pachter L."/>
            <person name="Papaceit M."/>
            <person name="Parisi M.J."/>
            <person name="Parisi M."/>
            <person name="Parts L."/>
            <person name="Pedersen J.S."/>
            <person name="Pesole G."/>
            <person name="Phillippy A.M."/>
            <person name="Ponting C.P."/>
            <person name="Pop M."/>
            <person name="Porcelli D."/>
            <person name="Powell J.R."/>
            <person name="Prohaska S."/>
            <person name="Pruitt K."/>
            <person name="Puig M."/>
            <person name="Quesneville H."/>
            <person name="Ram K.R."/>
            <person name="Rand D."/>
            <person name="Rasmussen M.D."/>
            <person name="Reed L.K."/>
            <person name="Reenan R."/>
            <person name="Reily A."/>
            <person name="Remington K.A."/>
            <person name="Rieger T.T."/>
            <person name="Ritchie M.G."/>
            <person name="Robin C."/>
            <person name="Rogers Y.H."/>
            <person name="Rohde C."/>
            <person name="Rozas J."/>
            <person name="Rubenfield M.J."/>
            <person name="Ruiz A."/>
            <person name="Russo S."/>
            <person name="Salzberg S.L."/>
            <person name="Sanchez-Gracia A."/>
            <person name="Saranga D.J."/>
            <person name="Sato H."/>
            <person name="Schaeffer S.W."/>
            <person name="Schatz M.C."/>
            <person name="Schlenke T."/>
            <person name="Schwartz R."/>
            <person name="Segarra C."/>
            <person name="Singh R.S."/>
            <person name="Sirot L."/>
            <person name="Sirota M."/>
            <person name="Sisneros N.B."/>
            <person name="Smith C.D."/>
            <person name="Smith T.F."/>
            <person name="Spieth J."/>
            <person name="Stage D.E."/>
            <person name="Stark A."/>
            <person name="Stephan W."/>
            <person name="Strausberg R.L."/>
            <person name="Strempel S."/>
            <person name="Sturgill D."/>
            <person name="Sutton G."/>
            <person name="Sutton G.G."/>
            <person name="Tao W."/>
            <person name="Teichmann S."/>
            <person name="Tobari Y.N."/>
            <person name="Tomimura Y."/>
            <person name="Tsolas J.M."/>
            <person name="Valente V.L."/>
            <person name="Venter E."/>
            <person name="Venter J.C."/>
            <person name="Vicario S."/>
            <person name="Vieira F.G."/>
            <person name="Vilella A.J."/>
            <person name="Villasante A."/>
            <person name="Walenz B."/>
            <person name="Wang J."/>
            <person name="Wasserman M."/>
            <person name="Watts T."/>
            <person name="Wilson D."/>
            <person name="Wilson R.K."/>
            <person name="Wing R.A."/>
            <person name="Wolfner M.F."/>
            <person name="Wong A."/>
            <person name="Wong G.K."/>
            <person name="Wu C.I."/>
            <person name="Wu G."/>
            <person name="Yamamoto D."/>
            <person name="Yang H.P."/>
            <person name="Yang S.P."/>
            <person name="Yorke J.A."/>
            <person name="Yoshida K."/>
            <person name="Zdobnov E."/>
            <person name="Zhang P."/>
            <person name="Zhang Y."/>
            <person name="Zimin A.V."/>
            <person name="Baldwin J."/>
            <person name="Abdouelleil A."/>
            <person name="Abdulkadir J."/>
            <person name="Abebe A."/>
            <person name="Abera B."/>
            <person name="Abreu J."/>
            <person name="Acer S.C."/>
            <person name="Aftuck L."/>
            <person name="Alexander A."/>
            <person name="An P."/>
            <person name="Anderson E."/>
            <person name="Anderson S."/>
            <person name="Arachi H."/>
            <person name="Azer M."/>
            <person name="Bachantsang P."/>
            <person name="Barry A."/>
            <person name="Bayul T."/>
            <person name="Berlin A."/>
            <person name="Bessette D."/>
            <person name="Bloom T."/>
            <person name="Blye J."/>
            <person name="Boguslavskiy L."/>
            <person name="Bonnet C."/>
            <person name="Boukhgalter B."/>
            <person name="Bourzgui I."/>
            <person name="Brown A."/>
            <person name="Cahill P."/>
            <person name="Channer S."/>
            <person name="Cheshatsang Y."/>
            <person name="Chuda L."/>
            <person name="Citroen M."/>
            <person name="Collymore A."/>
            <person name="Cooke P."/>
            <person name="Costello M."/>
            <person name="D'Aco K."/>
            <person name="Daza R."/>
            <person name="De Haan G."/>
            <person name="DeGray S."/>
            <person name="DeMaso C."/>
            <person name="Dhargay N."/>
            <person name="Dooley K."/>
            <person name="Dooley E."/>
            <person name="Doricent M."/>
            <person name="Dorje P."/>
            <person name="Dorjee K."/>
            <person name="Dupes A."/>
            <person name="Elong R."/>
            <person name="Falk J."/>
            <person name="Farina A."/>
            <person name="Faro S."/>
            <person name="Ferguson D."/>
            <person name="Fisher S."/>
            <person name="Foley C.D."/>
            <person name="Franke A."/>
            <person name="Friedrich D."/>
            <person name="Gadbois L."/>
            <person name="Gearin G."/>
            <person name="Gearin C.R."/>
            <person name="Giannoukos G."/>
            <person name="Goode T."/>
            <person name="Graham J."/>
            <person name="Grandbois E."/>
            <person name="Grewal S."/>
            <person name="Gyaltsen K."/>
            <person name="Hafez N."/>
            <person name="Hagos B."/>
            <person name="Hall J."/>
            <person name="Henson C."/>
            <person name="Hollinger A."/>
            <person name="Honan T."/>
            <person name="Huard M.D."/>
            <person name="Hughes L."/>
            <person name="Hurhula B."/>
            <person name="Husby M.E."/>
            <person name="Kamat A."/>
            <person name="Kanga B."/>
            <person name="Kashin S."/>
            <person name="Khazanovich D."/>
            <person name="Kisner P."/>
            <person name="Lance K."/>
            <person name="Lara M."/>
            <person name="Lee W."/>
            <person name="Lennon N."/>
            <person name="Letendre F."/>
            <person name="LeVine R."/>
            <person name="Lipovsky A."/>
            <person name="Liu X."/>
            <person name="Liu J."/>
            <person name="Liu S."/>
            <person name="Lokyitsang T."/>
            <person name="Lokyitsang Y."/>
            <person name="Lubonja R."/>
            <person name="Lui A."/>
            <person name="MacDonald P."/>
            <person name="Magnisalis V."/>
            <person name="Maru K."/>
            <person name="Matthews C."/>
            <person name="McCusker W."/>
            <person name="McDonough S."/>
            <person name="Mehta T."/>
            <person name="Meldrim J."/>
            <person name="Meneus L."/>
            <person name="Mihai O."/>
            <person name="Mihalev A."/>
            <person name="Mihova T."/>
            <person name="Mittelman R."/>
            <person name="Mlenga V."/>
            <person name="Montmayeur A."/>
            <person name="Mulrain L."/>
            <person name="Navidi A."/>
            <person name="Naylor J."/>
            <person name="Negash T."/>
            <person name="Nguyen T."/>
            <person name="Nguyen N."/>
            <person name="Nicol R."/>
            <person name="Norbu C."/>
            <person name="Norbu N."/>
            <person name="Novod N."/>
            <person name="O'Neill B."/>
            <person name="Osman S."/>
            <person name="Markiewicz E."/>
            <person name="Oyono O.L."/>
            <person name="Patti C."/>
            <person name="Phunkhang P."/>
            <person name="Pierre F."/>
            <person name="Priest M."/>
            <person name="Raghuraman S."/>
            <person name="Rege F."/>
            <person name="Reyes R."/>
            <person name="Rise C."/>
            <person name="Rogov P."/>
            <person name="Ross K."/>
            <person name="Ryan E."/>
            <person name="Settipalli S."/>
            <person name="Shea T."/>
            <person name="Sherpa N."/>
            <person name="Shi L."/>
            <person name="Shih D."/>
            <person name="Sparrow T."/>
            <person name="Spaulding J."/>
            <person name="Stalker J."/>
            <person name="Stange-Thomann N."/>
            <person name="Stavropoulos S."/>
            <person name="Stone C."/>
            <person name="Strader C."/>
            <person name="Tesfaye S."/>
            <person name="Thomson T."/>
            <person name="Thoulutsang Y."/>
            <person name="Thoulutsang D."/>
            <person name="Topham K."/>
            <person name="Topping I."/>
            <person name="Tsamla T."/>
            <person name="Vassiliev H."/>
            <person name="Vo A."/>
            <person name="Wangchuk T."/>
            <person name="Wangdi T."/>
            <person name="Weiand M."/>
            <person name="Wilkinson J."/>
            <person name="Wilson A."/>
            <person name="Yadav S."/>
            <person name="Young G."/>
            <person name="Yu Q."/>
            <person name="Zembek L."/>
            <person name="Zhong D."/>
            <person name="Zimmer A."/>
            <person name="Zwirko Z."/>
            <person name="Jaffe D.B."/>
            <person name="Alvarez P."/>
            <person name="Brockman W."/>
            <person name="Butler J."/>
            <person name="Chin C."/>
            <person name="Gnerre S."/>
            <person name="Grabherr M."/>
            <person name="Kleber M."/>
            <person name="Mauceli E."/>
            <person name="MacCallum I."/>
        </authorList>
    </citation>
    <scope>NUCLEOTIDE SEQUENCE [LARGE SCALE GENOMIC DNA]</scope>
    <source>
        <strain evidence="7">TSC#15081-1352.22</strain>
        <strain evidence="8">Tucson 15081-1352.22</strain>
    </source>
</reference>
<evidence type="ECO:0000313" key="8">
    <source>
        <dbReference type="Proteomes" id="UP000009192"/>
    </source>
</evidence>
<name>B4KMA3_DROMO</name>
<evidence type="ECO:0000256" key="3">
    <source>
        <dbReference type="ARBA" id="ARBA00022840"/>
    </source>
</evidence>
<dbReference type="Gene3D" id="3.30.200.20">
    <property type="entry name" value="Phosphorylase Kinase, domain 1"/>
    <property type="match status" value="1"/>
</dbReference>
<feature type="binding site" evidence="4">
    <location>
        <position position="183"/>
    </location>
    <ligand>
        <name>ATP</name>
        <dbReference type="ChEBI" id="CHEBI:30616"/>
    </ligand>
</feature>
<dbReference type="FunCoup" id="B4KMA3">
    <property type="interactions" value="639"/>
</dbReference>
<feature type="compositionally biased region" description="Low complexity" evidence="5">
    <location>
        <begin position="488"/>
        <end position="506"/>
    </location>
</feature>
<feature type="compositionally biased region" description="Polar residues" evidence="5">
    <location>
        <begin position="919"/>
        <end position="935"/>
    </location>
</feature>